<feature type="transmembrane region" description="Helical" evidence="6">
    <location>
        <begin position="78"/>
        <end position="101"/>
    </location>
</feature>
<gene>
    <name evidence="7" type="ORF">TTHERM_01821940</name>
</gene>
<dbReference type="PANTHER" id="PTHR43294">
    <property type="entry name" value="SODIUM/POTASSIUM-TRANSPORTING ATPASE SUBUNIT ALPHA"/>
    <property type="match status" value="1"/>
</dbReference>
<dbReference type="Pfam" id="PF13246">
    <property type="entry name" value="Cation_ATPase"/>
    <property type="match status" value="1"/>
</dbReference>
<dbReference type="eggNOG" id="KOG0203">
    <property type="taxonomic scope" value="Eukaryota"/>
</dbReference>
<proteinExistence type="predicted"/>
<evidence type="ECO:0000256" key="5">
    <source>
        <dbReference type="ARBA" id="ARBA00023136"/>
    </source>
</evidence>
<protein>
    <submittedName>
        <fullName evidence="7">ATPase, P-type, HAD superfamily, protein</fullName>
    </submittedName>
</protein>
<dbReference type="Proteomes" id="UP000009168">
    <property type="component" value="Unassembled WGS sequence"/>
</dbReference>
<feature type="transmembrane region" description="Helical" evidence="6">
    <location>
        <begin position="12"/>
        <end position="31"/>
    </location>
</feature>
<dbReference type="SUPFAM" id="SSF81665">
    <property type="entry name" value="Calcium ATPase, transmembrane domain M"/>
    <property type="match status" value="1"/>
</dbReference>
<dbReference type="InterPro" id="IPR023298">
    <property type="entry name" value="ATPase_P-typ_TM_dom_sf"/>
</dbReference>
<evidence type="ECO:0000256" key="4">
    <source>
        <dbReference type="ARBA" id="ARBA00022989"/>
    </source>
</evidence>
<dbReference type="Gene3D" id="1.20.1110.10">
    <property type="entry name" value="Calcium-transporting ATPase, transmembrane domain"/>
    <property type="match status" value="1"/>
</dbReference>
<keyword evidence="8" id="KW-1185">Reference proteome</keyword>
<reference evidence="8" key="1">
    <citation type="journal article" date="2006" name="PLoS Biol.">
        <title>Macronuclear genome sequence of the ciliate Tetrahymena thermophila, a model eukaryote.</title>
        <authorList>
            <person name="Eisen J.A."/>
            <person name="Coyne R.S."/>
            <person name="Wu M."/>
            <person name="Wu D."/>
            <person name="Thiagarajan M."/>
            <person name="Wortman J.R."/>
            <person name="Badger J.H."/>
            <person name="Ren Q."/>
            <person name="Amedeo P."/>
            <person name="Jones K.M."/>
            <person name="Tallon L.J."/>
            <person name="Delcher A.L."/>
            <person name="Salzberg S.L."/>
            <person name="Silva J.C."/>
            <person name="Haas B.J."/>
            <person name="Majoros W.H."/>
            <person name="Farzad M."/>
            <person name="Carlton J.M."/>
            <person name="Smith R.K. Jr."/>
            <person name="Garg J."/>
            <person name="Pearlman R.E."/>
            <person name="Karrer K.M."/>
            <person name="Sun L."/>
            <person name="Manning G."/>
            <person name="Elde N.C."/>
            <person name="Turkewitz A.P."/>
            <person name="Asai D.J."/>
            <person name="Wilkes D.E."/>
            <person name="Wang Y."/>
            <person name="Cai H."/>
            <person name="Collins K."/>
            <person name="Stewart B.A."/>
            <person name="Lee S.R."/>
            <person name="Wilamowska K."/>
            <person name="Weinberg Z."/>
            <person name="Ruzzo W.L."/>
            <person name="Wloga D."/>
            <person name="Gaertig J."/>
            <person name="Frankel J."/>
            <person name="Tsao C.-C."/>
            <person name="Gorovsky M.A."/>
            <person name="Keeling P.J."/>
            <person name="Waller R.F."/>
            <person name="Patron N.J."/>
            <person name="Cherry J.M."/>
            <person name="Stover N.A."/>
            <person name="Krieger C.J."/>
            <person name="del Toro C."/>
            <person name="Ryder H.F."/>
            <person name="Williamson S.C."/>
            <person name="Barbeau R.A."/>
            <person name="Hamilton E.P."/>
            <person name="Orias E."/>
        </authorList>
    </citation>
    <scope>NUCLEOTIDE SEQUENCE [LARGE SCALE GENOMIC DNA]</scope>
    <source>
        <strain evidence="8">SB210</strain>
    </source>
</reference>
<feature type="transmembrane region" description="Helical" evidence="6">
    <location>
        <begin position="37"/>
        <end position="57"/>
    </location>
</feature>
<evidence type="ECO:0000313" key="7">
    <source>
        <dbReference type="EMBL" id="EAR91366.3"/>
    </source>
</evidence>
<dbReference type="KEGG" id="tet:TTHERM_01821940"/>
<dbReference type="AlphaFoldDB" id="Q232B2"/>
<dbReference type="STRING" id="312017.Q232B2"/>
<dbReference type="GO" id="GO:0005886">
    <property type="term" value="C:plasma membrane"/>
    <property type="evidence" value="ECO:0007669"/>
    <property type="project" value="UniProtKB-SubCell"/>
</dbReference>
<keyword evidence="2" id="KW-1003">Cell membrane</keyword>
<dbReference type="GO" id="GO:0006883">
    <property type="term" value="P:intracellular sodium ion homeostasis"/>
    <property type="evidence" value="ECO:0007669"/>
    <property type="project" value="TreeGrafter"/>
</dbReference>
<keyword evidence="5 6" id="KW-0472">Membrane</keyword>
<dbReference type="Gene3D" id="3.40.50.1000">
    <property type="entry name" value="HAD superfamily/HAD-like"/>
    <property type="match status" value="1"/>
</dbReference>
<dbReference type="InParanoid" id="Q232B2"/>
<dbReference type="GO" id="GO:0030007">
    <property type="term" value="P:intracellular potassium ion homeostasis"/>
    <property type="evidence" value="ECO:0007669"/>
    <property type="project" value="TreeGrafter"/>
</dbReference>
<dbReference type="PRINTS" id="PR00119">
    <property type="entry name" value="CATATPASE"/>
</dbReference>
<comment type="subcellular location">
    <subcellularLocation>
        <location evidence="1">Cell membrane</location>
        <topology evidence="1">Multi-pass membrane protein</topology>
    </subcellularLocation>
</comment>
<keyword evidence="3 6" id="KW-0812">Transmembrane</keyword>
<sequence>MINLKKTIIKSLSLVFVEFACIFAFAIFQIPLPLSSFSILLIQILTDVIPTFICLNPKPSGRDLKKIYQKVEPVTKETFISSLFSVRVIASLIIGFVSYIYTFQSFGFSSVFGLANIKGYQPPAFQNKHTTGQEVFYNENLEKISRNCFENQDQTEQIKFKIDWLSQKQRHYDLRQVLLQCDPQTKKWVPSVKWGTCNTNLSGCYSTQAYYWAQMAFFGSVILLYPQRDNMLTFQKFFNTENNFDEGENFNPDDQDFQNLYKNAALSCNAKFVLEGDQNNVDYSTCKMLGGVSDQALLRFLHSIKNVDNFKKSIQYAKNIEGKAAKLELNSINKYKFSIVEEEVEDSHYVVYFEGAAEKIISLCQFYMKNNSKLEIDSAFKENVLNCLEQLGKKSERVLGFAKLHLPASQFPKGHVFKFADRTDLPFSVEKLTFQGLFSLKDQIKPEVKSVVEFAKQIGIRTILQTGDSQLTAQYTARAINILPSNIESTSDLMEKDPNLSIEDAINKTESILISGDQMQKLNEKLYINKQNLAFYRVTAEQKFQIVKNLQSNSEVVLAVGDGTNDAPALKRSDISLSMYKKDLIQQYT</sequence>
<dbReference type="RefSeq" id="XP_001011611.3">
    <property type="nucleotide sequence ID" value="XM_001011611.3"/>
</dbReference>
<dbReference type="GO" id="GO:1990573">
    <property type="term" value="P:potassium ion import across plasma membrane"/>
    <property type="evidence" value="ECO:0007669"/>
    <property type="project" value="TreeGrafter"/>
</dbReference>
<name>Q232B2_TETTS</name>
<dbReference type="GO" id="GO:0000166">
    <property type="term" value="F:nucleotide binding"/>
    <property type="evidence" value="ECO:0007669"/>
    <property type="project" value="InterPro"/>
</dbReference>
<evidence type="ECO:0000256" key="3">
    <source>
        <dbReference type="ARBA" id="ARBA00022692"/>
    </source>
</evidence>
<dbReference type="OrthoDB" id="116380at2759"/>
<dbReference type="InterPro" id="IPR050510">
    <property type="entry name" value="Cation_transp_ATPase_P-type"/>
</dbReference>
<keyword evidence="4 6" id="KW-1133">Transmembrane helix</keyword>
<dbReference type="InterPro" id="IPR023299">
    <property type="entry name" value="ATPase_P-typ_cyto_dom_N"/>
</dbReference>
<evidence type="ECO:0000256" key="1">
    <source>
        <dbReference type="ARBA" id="ARBA00004651"/>
    </source>
</evidence>
<dbReference type="SUPFAM" id="SSF81660">
    <property type="entry name" value="Metal cation-transporting ATPase, ATP-binding domain N"/>
    <property type="match status" value="1"/>
</dbReference>
<dbReference type="HOGENOM" id="CLU_699255_0_0_1"/>
<dbReference type="PANTHER" id="PTHR43294:SF21">
    <property type="entry name" value="CATION TRANSPORTING ATPASE"/>
    <property type="match status" value="1"/>
</dbReference>
<evidence type="ECO:0000256" key="2">
    <source>
        <dbReference type="ARBA" id="ARBA00022475"/>
    </source>
</evidence>
<dbReference type="Gene3D" id="3.40.1110.10">
    <property type="entry name" value="Calcium-transporting ATPase, cytoplasmic domain N"/>
    <property type="match status" value="1"/>
</dbReference>
<dbReference type="EMBL" id="GG662783">
    <property type="protein sequence ID" value="EAR91366.3"/>
    <property type="molecule type" value="Genomic_DNA"/>
</dbReference>
<dbReference type="GeneID" id="7834139"/>
<accession>Q232B2</accession>
<evidence type="ECO:0000313" key="8">
    <source>
        <dbReference type="Proteomes" id="UP000009168"/>
    </source>
</evidence>
<dbReference type="InterPro" id="IPR023214">
    <property type="entry name" value="HAD_sf"/>
</dbReference>
<dbReference type="SUPFAM" id="SSF56784">
    <property type="entry name" value="HAD-like"/>
    <property type="match status" value="1"/>
</dbReference>
<dbReference type="GO" id="GO:1902600">
    <property type="term" value="P:proton transmembrane transport"/>
    <property type="evidence" value="ECO:0007669"/>
    <property type="project" value="TreeGrafter"/>
</dbReference>
<dbReference type="GO" id="GO:0036376">
    <property type="term" value="P:sodium ion export across plasma membrane"/>
    <property type="evidence" value="ECO:0007669"/>
    <property type="project" value="TreeGrafter"/>
</dbReference>
<organism evidence="7 8">
    <name type="scientific">Tetrahymena thermophila (strain SB210)</name>
    <dbReference type="NCBI Taxonomy" id="312017"/>
    <lineage>
        <taxon>Eukaryota</taxon>
        <taxon>Sar</taxon>
        <taxon>Alveolata</taxon>
        <taxon>Ciliophora</taxon>
        <taxon>Intramacronucleata</taxon>
        <taxon>Oligohymenophorea</taxon>
        <taxon>Hymenostomatida</taxon>
        <taxon>Tetrahymenina</taxon>
        <taxon>Tetrahymenidae</taxon>
        <taxon>Tetrahymena</taxon>
    </lineage>
</organism>
<dbReference type="InterPro" id="IPR036412">
    <property type="entry name" value="HAD-like_sf"/>
</dbReference>
<evidence type="ECO:0000256" key="6">
    <source>
        <dbReference type="SAM" id="Phobius"/>
    </source>
</evidence>
<dbReference type="GO" id="GO:0005391">
    <property type="term" value="F:P-type sodium:potassium-exchanging transporter activity"/>
    <property type="evidence" value="ECO:0007669"/>
    <property type="project" value="TreeGrafter"/>
</dbReference>